<reference evidence="3 4" key="1">
    <citation type="submission" date="2024-07" db="EMBL/GenBank/DDBJ databases">
        <title>Chromosome-level genome assembly of the water stick insect Ranatra chinensis (Heteroptera: Nepidae).</title>
        <authorList>
            <person name="Liu X."/>
        </authorList>
    </citation>
    <scope>NUCLEOTIDE SEQUENCE [LARGE SCALE GENOMIC DNA]</scope>
    <source>
        <strain evidence="3">Cailab_2021Rc</strain>
        <tissue evidence="3">Muscle</tissue>
    </source>
</reference>
<dbReference type="InterPro" id="IPR008996">
    <property type="entry name" value="IL1/FGF"/>
</dbReference>
<evidence type="ECO:0000313" key="3">
    <source>
        <dbReference type="EMBL" id="KAL1122417.1"/>
    </source>
</evidence>
<evidence type="ECO:0000256" key="1">
    <source>
        <dbReference type="ARBA" id="ARBA00007936"/>
    </source>
</evidence>
<dbReference type="InterPro" id="IPR002209">
    <property type="entry name" value="Fibroblast_GF_fam"/>
</dbReference>
<dbReference type="SUPFAM" id="SSF50353">
    <property type="entry name" value="Cytokine"/>
    <property type="match status" value="1"/>
</dbReference>
<gene>
    <name evidence="3" type="ORF">AAG570_002748</name>
</gene>
<dbReference type="AlphaFoldDB" id="A0ABD0Y569"/>
<dbReference type="EMBL" id="JBFDAA010000013">
    <property type="protein sequence ID" value="KAL1122417.1"/>
    <property type="molecule type" value="Genomic_DNA"/>
</dbReference>
<feature type="compositionally biased region" description="Basic residues" evidence="2">
    <location>
        <begin position="265"/>
        <end position="282"/>
    </location>
</feature>
<evidence type="ECO:0000313" key="4">
    <source>
        <dbReference type="Proteomes" id="UP001558652"/>
    </source>
</evidence>
<dbReference type="Proteomes" id="UP001558652">
    <property type="component" value="Unassembled WGS sequence"/>
</dbReference>
<comment type="similarity">
    <text evidence="1">Belongs to the heparin-binding growth factors family.</text>
</comment>
<dbReference type="Pfam" id="PF00167">
    <property type="entry name" value="FGF"/>
    <property type="match status" value="1"/>
</dbReference>
<dbReference type="Gene3D" id="2.80.10.50">
    <property type="match status" value="1"/>
</dbReference>
<dbReference type="PANTHER" id="PTHR11486">
    <property type="entry name" value="FIBROBLAST GROWTH FACTOR"/>
    <property type="match status" value="1"/>
</dbReference>
<sequence length="282" mass="32655">MASKRRNMFHKNKTQETTEKGLLVVRSAAQPLHCKHYSVSQKGGKLHVPFSAVSCVLFFWNIFRRFFQKNKTQETTENGMCNLPPFCDWNYGHSAAQVGIKETEGWNNILLCQRSILVGDFSADAPDYTQLGSETQRSEKLKIFSLGFNNTLVIYAEESEQYLCFNKKWKLIGTKNTSKHHCGFYEKMMDTGYFRYMSTANGSRYIGFNKKGRPLRNNNPVLQQQQRPRCYDFIKCDSKFSVEKHNAKKGGGTILNRTAEPLGTGKRRRQHPIRHHRHRQTT</sequence>
<proteinExistence type="inferred from homology"/>
<organism evidence="3 4">
    <name type="scientific">Ranatra chinensis</name>
    <dbReference type="NCBI Taxonomy" id="642074"/>
    <lineage>
        <taxon>Eukaryota</taxon>
        <taxon>Metazoa</taxon>
        <taxon>Ecdysozoa</taxon>
        <taxon>Arthropoda</taxon>
        <taxon>Hexapoda</taxon>
        <taxon>Insecta</taxon>
        <taxon>Pterygota</taxon>
        <taxon>Neoptera</taxon>
        <taxon>Paraneoptera</taxon>
        <taxon>Hemiptera</taxon>
        <taxon>Heteroptera</taxon>
        <taxon>Panheteroptera</taxon>
        <taxon>Nepomorpha</taxon>
        <taxon>Nepidae</taxon>
        <taxon>Ranatrinae</taxon>
        <taxon>Ranatra</taxon>
    </lineage>
</organism>
<feature type="region of interest" description="Disordered" evidence="2">
    <location>
        <begin position="248"/>
        <end position="282"/>
    </location>
</feature>
<dbReference type="SMART" id="SM00442">
    <property type="entry name" value="FGF"/>
    <property type="match status" value="1"/>
</dbReference>
<evidence type="ECO:0000256" key="2">
    <source>
        <dbReference type="SAM" id="MobiDB-lite"/>
    </source>
</evidence>
<comment type="caution">
    <text evidence="3">The sequence shown here is derived from an EMBL/GenBank/DDBJ whole genome shotgun (WGS) entry which is preliminary data.</text>
</comment>
<name>A0ABD0Y569_9HEMI</name>
<protein>
    <submittedName>
        <fullName evidence="3">Uncharacterized protein</fullName>
    </submittedName>
</protein>
<keyword evidence="4" id="KW-1185">Reference proteome</keyword>
<accession>A0ABD0Y569</accession>
<dbReference type="CDD" id="cd23307">
    <property type="entry name" value="beta-trefoil_FGF8-like"/>
    <property type="match status" value="1"/>
</dbReference>